<protein>
    <submittedName>
        <fullName evidence="2">3-oxoacyl-ACP reductase FabG</fullName>
    </submittedName>
</protein>
<name>A0AAI9I062_PROST</name>
<evidence type="ECO:0000313" key="3">
    <source>
        <dbReference type="EMBL" id="MER5078015.1"/>
    </source>
</evidence>
<dbReference type="Pfam" id="PF13561">
    <property type="entry name" value="adh_short_C2"/>
    <property type="match status" value="1"/>
</dbReference>
<dbReference type="EMBL" id="JAGSRH010000021">
    <property type="protein sequence ID" value="MER5078015.1"/>
    <property type="molecule type" value="Genomic_DNA"/>
</dbReference>
<dbReference type="EMBL" id="AAZDVE040000017">
    <property type="protein sequence ID" value="EMP9433326.1"/>
    <property type="molecule type" value="Genomic_DNA"/>
</dbReference>
<dbReference type="PANTHER" id="PTHR42879">
    <property type="entry name" value="3-OXOACYL-(ACYL-CARRIER-PROTEIN) REDUCTASE"/>
    <property type="match status" value="1"/>
</dbReference>
<dbReference type="AlphaFoldDB" id="A0AAI9I062"/>
<dbReference type="InterPro" id="IPR020904">
    <property type="entry name" value="Sc_DH/Rdtase_CS"/>
</dbReference>
<dbReference type="GO" id="GO:0032787">
    <property type="term" value="P:monocarboxylic acid metabolic process"/>
    <property type="evidence" value="ECO:0007669"/>
    <property type="project" value="UniProtKB-ARBA"/>
</dbReference>
<proteinExistence type="inferred from homology"/>
<comment type="similarity">
    <text evidence="1">Belongs to the short-chain dehydrogenases/reductases (SDR) family.</text>
</comment>
<reference evidence="2" key="2">
    <citation type="submission" date="2024-02" db="EMBL/GenBank/DDBJ databases">
        <authorList>
            <consortium name="Clinical and Environmental Microbiology Branch: Whole genome sequencing antimicrobial resistance pathogens in the healthcare setting"/>
        </authorList>
    </citation>
    <scope>NUCLEOTIDE SEQUENCE</scope>
    <source>
        <strain evidence="2">2020GO-00142</strain>
    </source>
</reference>
<dbReference type="PRINTS" id="PR00081">
    <property type="entry name" value="GDHRDH"/>
</dbReference>
<comment type="caution">
    <text evidence="2">The sequence shown here is derived from an EMBL/GenBank/DDBJ whole genome shotgun (WGS) entry which is preliminary data.</text>
</comment>
<evidence type="ECO:0000256" key="1">
    <source>
        <dbReference type="ARBA" id="ARBA00006484"/>
    </source>
</evidence>
<dbReference type="InterPro" id="IPR002347">
    <property type="entry name" value="SDR_fam"/>
</dbReference>
<accession>A0AAI9I062</accession>
<dbReference type="InterPro" id="IPR036291">
    <property type="entry name" value="NAD(P)-bd_dom_sf"/>
</dbReference>
<dbReference type="InterPro" id="IPR050259">
    <property type="entry name" value="SDR"/>
</dbReference>
<dbReference type="SUPFAM" id="SSF51735">
    <property type="entry name" value="NAD(P)-binding Rossmann-fold domains"/>
    <property type="match status" value="1"/>
</dbReference>
<dbReference type="Proteomes" id="UP001495779">
    <property type="component" value="Unassembled WGS sequence"/>
</dbReference>
<reference evidence="3 4" key="1">
    <citation type="submission" date="2021-04" db="EMBL/GenBank/DDBJ databases">
        <title>Determining the burden of carbapenem-resistant Enterobacterales from a tertiary public heath setting in Bangladesh: a clinical, epidemiological, and molecular study.</title>
        <authorList>
            <person name="Farzana R."/>
            <person name="Walsh T.R."/>
        </authorList>
    </citation>
    <scope>NUCLEOTIDE SEQUENCE [LARGE SCALE GENOMIC DNA]</scope>
    <source>
        <strain evidence="4">dmpro_s316</strain>
        <strain evidence="3">Dmpro_s316</strain>
    </source>
</reference>
<evidence type="ECO:0000313" key="4">
    <source>
        <dbReference type="Proteomes" id="UP001495779"/>
    </source>
</evidence>
<gene>
    <name evidence="2" type="ORF">JRA39_002392</name>
    <name evidence="3" type="ORF">KDV35_14260</name>
</gene>
<sequence length="245" mass="25766">MLFKNKSAFVQGGSRGIGAAIVKQFAQAGASVAFTYASSADKAEALMAEIEHFSGNVLAIKANSAHEKEIKAAITQAASTFGSLDILVNNVGILELGTLDSLSLEAFDRSYYLNVRSLFIASQAALEVMNNNGRIIHIGSINAQRMPFEGGSAYAMSKAAIVGLTKGMARDVASRGITVNNIQPGPVNTDMNPEQGEFAESLKQIMALKRYASADEIASFVTYLASPAAAYITGANLNIDGGFSI</sequence>
<dbReference type="RefSeq" id="WP_154621854.1">
    <property type="nucleotide sequence ID" value="NZ_CP095443.1"/>
</dbReference>
<dbReference type="CDD" id="cd05233">
    <property type="entry name" value="SDR_c"/>
    <property type="match status" value="1"/>
</dbReference>
<dbReference type="PROSITE" id="PS00061">
    <property type="entry name" value="ADH_SHORT"/>
    <property type="match status" value="1"/>
</dbReference>
<dbReference type="Gene3D" id="3.40.50.720">
    <property type="entry name" value="NAD(P)-binding Rossmann-like Domain"/>
    <property type="match status" value="1"/>
</dbReference>
<dbReference type="FunFam" id="3.40.50.720:FF:000084">
    <property type="entry name" value="Short-chain dehydrogenase reductase"/>
    <property type="match status" value="1"/>
</dbReference>
<organism evidence="2">
    <name type="scientific">Providencia stuartii</name>
    <dbReference type="NCBI Taxonomy" id="588"/>
    <lineage>
        <taxon>Bacteria</taxon>
        <taxon>Pseudomonadati</taxon>
        <taxon>Pseudomonadota</taxon>
        <taxon>Gammaproteobacteria</taxon>
        <taxon>Enterobacterales</taxon>
        <taxon>Morganellaceae</taxon>
        <taxon>Providencia</taxon>
    </lineage>
</organism>
<evidence type="ECO:0000313" key="2">
    <source>
        <dbReference type="EMBL" id="EMP9433326.1"/>
    </source>
</evidence>
<dbReference type="PANTHER" id="PTHR42879:SF2">
    <property type="entry name" value="3-OXOACYL-[ACYL-CARRIER-PROTEIN] REDUCTASE FABG"/>
    <property type="match status" value="1"/>
</dbReference>
<dbReference type="PRINTS" id="PR00080">
    <property type="entry name" value="SDRFAMILY"/>
</dbReference>